<feature type="chain" id="PRO_5039445990" description="M23ase beta-sheet core domain-containing protein" evidence="1">
    <location>
        <begin position="24"/>
        <end position="372"/>
    </location>
</feature>
<comment type="caution">
    <text evidence="3">The sequence shown here is derived from an EMBL/GenBank/DDBJ whole genome shotgun (WGS) entry which is preliminary data.</text>
</comment>
<name>A0A919W7Q4_9ACTN</name>
<dbReference type="PANTHER" id="PTHR21666">
    <property type="entry name" value="PEPTIDASE-RELATED"/>
    <property type="match status" value="1"/>
</dbReference>
<dbReference type="RefSeq" id="WP_213005787.1">
    <property type="nucleotide sequence ID" value="NZ_BOQN01000020.1"/>
</dbReference>
<dbReference type="InterPro" id="IPR016047">
    <property type="entry name" value="M23ase_b-sheet_dom"/>
</dbReference>
<sequence length="372" mass="38687">MKPHTILAVASAGLLMLCGLPLAAVLDNDPAAAACTGTTTVATAGVQIRAHPGAIGHWSSSQVDNAAIIVAVGQGLRMPARAWVIAVATAIQESRLTNLGNLGTRNDHDSLGLFQQRPSQGWGPPAQLLNPVYASTAFYHALKRVRGWETMDLTVAAQKVQHSGYPDAYAKHEPDAERIVAAVTGNATITNLPGASLADCGAPATVSAGGWTQPVHAPIVSGFRTASRPNHQGDDLGAKRNTVIRAAAAGKVVFADCDDDTGNCDIDGTLDATGSPITKGCGYFVEILHAGQVATRYCHMVRKPDVIYGQHVDAGQPIGLVGSSGHSSGPHLHFEVHLNVTCGKTRCQLSSANAVAPDEYMRAHGAPLGDRS</sequence>
<dbReference type="Pfam" id="PF01551">
    <property type="entry name" value="Peptidase_M23"/>
    <property type="match status" value="1"/>
</dbReference>
<evidence type="ECO:0000256" key="1">
    <source>
        <dbReference type="SAM" id="SignalP"/>
    </source>
</evidence>
<keyword evidence="1" id="KW-0732">Signal</keyword>
<dbReference type="PANTHER" id="PTHR21666:SF270">
    <property type="entry name" value="MUREIN HYDROLASE ACTIVATOR ENVC"/>
    <property type="match status" value="1"/>
</dbReference>
<dbReference type="SUPFAM" id="SSF51261">
    <property type="entry name" value="Duplicated hybrid motif"/>
    <property type="match status" value="1"/>
</dbReference>
<keyword evidence="4" id="KW-1185">Reference proteome</keyword>
<evidence type="ECO:0000313" key="4">
    <source>
        <dbReference type="Proteomes" id="UP000677082"/>
    </source>
</evidence>
<feature type="signal peptide" evidence="1">
    <location>
        <begin position="1"/>
        <end position="23"/>
    </location>
</feature>
<reference evidence="3 4" key="1">
    <citation type="submission" date="2021-03" db="EMBL/GenBank/DDBJ databases">
        <title>Whole genome shotgun sequence of Actinoplanes toevensis NBRC 105298.</title>
        <authorList>
            <person name="Komaki H."/>
            <person name="Tamura T."/>
        </authorList>
    </citation>
    <scope>NUCLEOTIDE SEQUENCE [LARGE SCALE GENOMIC DNA]</scope>
    <source>
        <strain evidence="3 4">NBRC 105298</strain>
    </source>
</reference>
<dbReference type="GO" id="GO:0004222">
    <property type="term" value="F:metalloendopeptidase activity"/>
    <property type="evidence" value="ECO:0007669"/>
    <property type="project" value="TreeGrafter"/>
</dbReference>
<dbReference type="AlphaFoldDB" id="A0A919W7Q4"/>
<dbReference type="InterPro" id="IPR050570">
    <property type="entry name" value="Cell_wall_metabolism_enzyme"/>
</dbReference>
<feature type="domain" description="M23ase beta-sheet core" evidence="2">
    <location>
        <begin position="230"/>
        <end position="339"/>
    </location>
</feature>
<evidence type="ECO:0000259" key="2">
    <source>
        <dbReference type="Pfam" id="PF01551"/>
    </source>
</evidence>
<proteinExistence type="predicted"/>
<protein>
    <recommendedName>
        <fullName evidence="2">M23ase beta-sheet core domain-containing protein</fullName>
    </recommendedName>
</protein>
<dbReference type="CDD" id="cd12797">
    <property type="entry name" value="M23_peptidase"/>
    <property type="match status" value="1"/>
</dbReference>
<dbReference type="Proteomes" id="UP000677082">
    <property type="component" value="Unassembled WGS sequence"/>
</dbReference>
<organism evidence="3 4">
    <name type="scientific">Paractinoplanes toevensis</name>
    <dbReference type="NCBI Taxonomy" id="571911"/>
    <lineage>
        <taxon>Bacteria</taxon>
        <taxon>Bacillati</taxon>
        <taxon>Actinomycetota</taxon>
        <taxon>Actinomycetes</taxon>
        <taxon>Micromonosporales</taxon>
        <taxon>Micromonosporaceae</taxon>
        <taxon>Paractinoplanes</taxon>
    </lineage>
</organism>
<accession>A0A919W7Q4</accession>
<gene>
    <name evidence="3" type="ORF">Ato02nite_016190</name>
</gene>
<dbReference type="EMBL" id="BOQN01000020">
    <property type="protein sequence ID" value="GIM89826.1"/>
    <property type="molecule type" value="Genomic_DNA"/>
</dbReference>
<dbReference type="Gene3D" id="2.70.70.10">
    <property type="entry name" value="Glucose Permease (Domain IIA)"/>
    <property type="match status" value="1"/>
</dbReference>
<dbReference type="InterPro" id="IPR011055">
    <property type="entry name" value="Dup_hybrid_motif"/>
</dbReference>
<evidence type="ECO:0000313" key="3">
    <source>
        <dbReference type="EMBL" id="GIM89826.1"/>
    </source>
</evidence>